<reference evidence="1 2" key="1">
    <citation type="journal article" date="2016" name="Nat. Commun.">
        <title>Thousands of microbial genomes shed light on interconnected biogeochemical processes in an aquifer system.</title>
        <authorList>
            <person name="Anantharaman K."/>
            <person name="Brown C.T."/>
            <person name="Hug L.A."/>
            <person name="Sharon I."/>
            <person name="Castelle C.J."/>
            <person name="Probst A.J."/>
            <person name="Thomas B.C."/>
            <person name="Singh A."/>
            <person name="Wilkins M.J."/>
            <person name="Karaoz U."/>
            <person name="Brodie E.L."/>
            <person name="Williams K.H."/>
            <person name="Hubbard S.S."/>
            <person name="Banfield J.F."/>
        </authorList>
    </citation>
    <scope>NUCLEOTIDE SEQUENCE [LARGE SCALE GENOMIC DNA]</scope>
</reference>
<dbReference type="EMBL" id="MFEY01000007">
    <property type="protein sequence ID" value="OGE90141.1"/>
    <property type="molecule type" value="Genomic_DNA"/>
</dbReference>
<dbReference type="InterPro" id="IPR023214">
    <property type="entry name" value="HAD_sf"/>
</dbReference>
<evidence type="ECO:0000313" key="2">
    <source>
        <dbReference type="Proteomes" id="UP000177682"/>
    </source>
</evidence>
<dbReference type="AlphaFoldDB" id="A0A1F5PJS2"/>
<evidence type="ECO:0000313" key="1">
    <source>
        <dbReference type="EMBL" id="OGE90141.1"/>
    </source>
</evidence>
<name>A0A1F5PJS2_9BACT</name>
<accession>A0A1F5PJS2</accession>
<sequence length="316" mass="34914">MDFDGTVADTFKPGPGGLGVTEAYQNAVSELFGAQGPEVFDRVGGLQNRTPGELIQHMLSEGPFDNLVDSARAFHERHVHRLGNCVPAGKGLSLEWDDNAPAGAITELLVRLKLSYLMEQVGAQMDNGSCWPQQCSGLASFLDAISWLNRHHDVDILVAIISSGHEQFIRRTFCSWGLPVPPIMLSDDDLRGMGEIESHRRVKPSPFLMTLVHKQWARIRGLRLDQAVTEDMRSHTVMCGDDWRKDGGLAQNCGVPFLWFNPTGAKANDLPEPSVGFRCWTQPAGLLASPETEELLSQGGAFSDIVRQWQRQVVRV</sequence>
<protein>
    <recommendedName>
        <fullName evidence="3">Haloacid dehalogenase</fullName>
    </recommendedName>
</protein>
<dbReference type="InterPro" id="IPR036412">
    <property type="entry name" value="HAD-like_sf"/>
</dbReference>
<dbReference type="SUPFAM" id="SSF56784">
    <property type="entry name" value="HAD-like"/>
    <property type="match status" value="1"/>
</dbReference>
<proteinExistence type="predicted"/>
<comment type="caution">
    <text evidence="1">The sequence shown here is derived from an EMBL/GenBank/DDBJ whole genome shotgun (WGS) entry which is preliminary data.</text>
</comment>
<organism evidence="1 2">
    <name type="scientific">Candidatus Doudnabacteria bacterium RIFCSPHIGHO2_12_FULL_48_16</name>
    <dbReference type="NCBI Taxonomy" id="1817838"/>
    <lineage>
        <taxon>Bacteria</taxon>
        <taxon>Candidatus Doudnaibacteriota</taxon>
    </lineage>
</organism>
<gene>
    <name evidence="1" type="ORF">A3E29_03475</name>
</gene>
<dbReference type="Proteomes" id="UP000177682">
    <property type="component" value="Unassembled WGS sequence"/>
</dbReference>
<evidence type="ECO:0008006" key="3">
    <source>
        <dbReference type="Google" id="ProtNLM"/>
    </source>
</evidence>
<dbReference type="Gene3D" id="3.40.50.1000">
    <property type="entry name" value="HAD superfamily/HAD-like"/>
    <property type="match status" value="1"/>
</dbReference>